<reference evidence="2 3" key="1">
    <citation type="journal article" date="2018" name="Front. Plant Sci.">
        <title>Red Clover (Trifolium pratense) and Zigzag Clover (T. medium) - A Picture of Genomic Similarities and Differences.</title>
        <authorList>
            <person name="Dluhosova J."/>
            <person name="Istvanek J."/>
            <person name="Nedelnik J."/>
            <person name="Repkova J."/>
        </authorList>
    </citation>
    <scope>NUCLEOTIDE SEQUENCE [LARGE SCALE GENOMIC DNA]</scope>
    <source>
        <strain evidence="3">cv. 10/8</strain>
        <tissue evidence="2">Leaf</tissue>
    </source>
</reference>
<evidence type="ECO:0000256" key="1">
    <source>
        <dbReference type="SAM" id="MobiDB-lite"/>
    </source>
</evidence>
<sequence length="30" mass="3136">MKAAAQLKGGGAANLDKEKEKIDAGASFWE</sequence>
<organism evidence="2 3">
    <name type="scientific">Trifolium medium</name>
    <dbReference type="NCBI Taxonomy" id="97028"/>
    <lineage>
        <taxon>Eukaryota</taxon>
        <taxon>Viridiplantae</taxon>
        <taxon>Streptophyta</taxon>
        <taxon>Embryophyta</taxon>
        <taxon>Tracheophyta</taxon>
        <taxon>Spermatophyta</taxon>
        <taxon>Magnoliopsida</taxon>
        <taxon>eudicotyledons</taxon>
        <taxon>Gunneridae</taxon>
        <taxon>Pentapetalae</taxon>
        <taxon>rosids</taxon>
        <taxon>fabids</taxon>
        <taxon>Fabales</taxon>
        <taxon>Fabaceae</taxon>
        <taxon>Papilionoideae</taxon>
        <taxon>50 kb inversion clade</taxon>
        <taxon>NPAAA clade</taxon>
        <taxon>Hologalegina</taxon>
        <taxon>IRL clade</taxon>
        <taxon>Trifolieae</taxon>
        <taxon>Trifolium</taxon>
    </lineage>
</organism>
<evidence type="ECO:0000313" key="2">
    <source>
        <dbReference type="EMBL" id="MCI52581.1"/>
    </source>
</evidence>
<keyword evidence="3" id="KW-1185">Reference proteome</keyword>
<name>A0A392SUR3_9FABA</name>
<dbReference type="AlphaFoldDB" id="A0A392SUR3"/>
<feature type="region of interest" description="Disordered" evidence="1">
    <location>
        <begin position="1"/>
        <end position="30"/>
    </location>
</feature>
<evidence type="ECO:0000313" key="3">
    <source>
        <dbReference type="Proteomes" id="UP000265520"/>
    </source>
</evidence>
<comment type="caution">
    <text evidence="2">The sequence shown here is derived from an EMBL/GenBank/DDBJ whole genome shotgun (WGS) entry which is preliminary data.</text>
</comment>
<proteinExistence type="predicted"/>
<feature type="non-terminal residue" evidence="2">
    <location>
        <position position="30"/>
    </location>
</feature>
<accession>A0A392SUR3</accession>
<protein>
    <submittedName>
        <fullName evidence="2">Uncharacterized protein</fullName>
    </submittedName>
</protein>
<dbReference type="EMBL" id="LXQA010449459">
    <property type="protein sequence ID" value="MCI52581.1"/>
    <property type="molecule type" value="Genomic_DNA"/>
</dbReference>
<dbReference type="Proteomes" id="UP000265520">
    <property type="component" value="Unassembled WGS sequence"/>
</dbReference>